<feature type="domain" description="F-box" evidence="1">
    <location>
        <begin position="1"/>
        <end position="46"/>
    </location>
</feature>
<reference evidence="2" key="1">
    <citation type="journal article" date="2014" name="Genome Announc.">
        <title>De novo whole-genome sequence and genome annotation of Lichtheimia ramosa.</title>
        <authorList>
            <person name="Linde J."/>
            <person name="Schwartze V."/>
            <person name="Binder U."/>
            <person name="Lass-Florl C."/>
            <person name="Voigt K."/>
            <person name="Horn F."/>
        </authorList>
    </citation>
    <scope>NUCLEOTIDE SEQUENCE</scope>
    <source>
        <strain evidence="2">JMRC FSU:6197</strain>
    </source>
</reference>
<evidence type="ECO:0000313" key="2">
    <source>
        <dbReference type="EMBL" id="CDS10826.1"/>
    </source>
</evidence>
<dbReference type="SMART" id="SM00256">
    <property type="entry name" value="FBOX"/>
    <property type="match status" value="1"/>
</dbReference>
<dbReference type="OrthoDB" id="2277955at2759"/>
<accession>A0A077WT95</accession>
<dbReference type="EMBL" id="LK023342">
    <property type="protein sequence ID" value="CDS10826.1"/>
    <property type="molecule type" value="Genomic_DNA"/>
</dbReference>
<dbReference type="Gene3D" id="3.80.10.10">
    <property type="entry name" value="Ribonuclease Inhibitor"/>
    <property type="match status" value="1"/>
</dbReference>
<dbReference type="CDD" id="cd09917">
    <property type="entry name" value="F-box_SF"/>
    <property type="match status" value="1"/>
</dbReference>
<dbReference type="PROSITE" id="PS50181">
    <property type="entry name" value="FBOX"/>
    <property type="match status" value="1"/>
</dbReference>
<dbReference type="InterPro" id="IPR032675">
    <property type="entry name" value="LRR_dom_sf"/>
</dbReference>
<evidence type="ECO:0000259" key="1">
    <source>
        <dbReference type="PROSITE" id="PS50181"/>
    </source>
</evidence>
<dbReference type="Gene3D" id="1.20.1280.50">
    <property type="match status" value="1"/>
</dbReference>
<proteinExistence type="predicted"/>
<dbReference type="InterPro" id="IPR001810">
    <property type="entry name" value="F-box_dom"/>
</dbReference>
<protein>
    <recommendedName>
        <fullName evidence="1">F-box domain-containing protein</fullName>
    </recommendedName>
</protein>
<sequence>MNRLPHKVIVDIVSRLDPLDCVELIQVSRQWRHIVPSCAALPFQDITVDEDSFQILSHIHVFGRFVRTARVKLHVFGAMIKALDRLKSCSLLQKLELRDANITLPYALQAQLISCFKHWSRLDTFAIINLISPQVNLVDFILLASEYNVHHIACISNGPYLFQVQEWLLQSSNLSTLVSLVLVLPGLATSTIKTLLSYTPNIEYLELGPTSETSIFGYGYMLGYGNSLDYENIDQEKCSNHKEDTFPSTIITLCPKITHLQLHHDDATLDDIMYPRDYLQFPIKTAVSDDQDVYPGLRCYCTGVSPFDQSKYDMLLRHQSTLEHVNVGYFVSPAFRPDWDTFTTCFLPNTTLKHLVLPSIHPHADWLKACHALEHLELRVCNTTFGASMRHTLEYQLPSLGRIDLTFHTGSRFASKRIVNQLKLLRALRYRCNHTDTLKELNIDIYGVSRSDIATILSAVLAIHSLEKLTIQASVNHGADEQGVLEFMQGLQYSLPYLRHLRLGESFFTFTANVIHALAALYRLDSLTIFENEITVDQAELLISTMGDYLDNLYLVKCGLEEDDGIECFAEDYPVECLILD</sequence>
<dbReference type="InterPro" id="IPR036047">
    <property type="entry name" value="F-box-like_dom_sf"/>
</dbReference>
<name>A0A077WT95_9FUNG</name>
<dbReference type="SUPFAM" id="SSF81383">
    <property type="entry name" value="F-box domain"/>
    <property type="match status" value="1"/>
</dbReference>
<dbReference type="Pfam" id="PF00646">
    <property type="entry name" value="F-box"/>
    <property type="match status" value="1"/>
</dbReference>
<gene>
    <name evidence="2" type="ORF">LRAMOSA11312</name>
</gene>
<dbReference type="AlphaFoldDB" id="A0A077WT95"/>
<organism evidence="2">
    <name type="scientific">Lichtheimia ramosa</name>
    <dbReference type="NCBI Taxonomy" id="688394"/>
    <lineage>
        <taxon>Eukaryota</taxon>
        <taxon>Fungi</taxon>
        <taxon>Fungi incertae sedis</taxon>
        <taxon>Mucoromycota</taxon>
        <taxon>Mucoromycotina</taxon>
        <taxon>Mucoromycetes</taxon>
        <taxon>Mucorales</taxon>
        <taxon>Lichtheimiaceae</taxon>
        <taxon>Lichtheimia</taxon>
    </lineage>
</organism>
<dbReference type="SUPFAM" id="SSF52047">
    <property type="entry name" value="RNI-like"/>
    <property type="match status" value="1"/>
</dbReference>